<protein>
    <submittedName>
        <fullName evidence="4">ABC transporter, binding protein</fullName>
    </submittedName>
</protein>
<dbReference type="Gene3D" id="3.90.76.10">
    <property type="entry name" value="Dipeptide-binding Protein, Domain 1"/>
    <property type="match status" value="1"/>
</dbReference>
<dbReference type="Pfam" id="PF00496">
    <property type="entry name" value="SBP_bac_5"/>
    <property type="match status" value="1"/>
</dbReference>
<dbReference type="GO" id="GO:0030288">
    <property type="term" value="C:outer membrane-bounded periplasmic space"/>
    <property type="evidence" value="ECO:0007669"/>
    <property type="project" value="UniProtKB-ARBA"/>
</dbReference>
<dbReference type="InterPro" id="IPR039424">
    <property type="entry name" value="SBP_5"/>
</dbReference>
<dbReference type="CDD" id="cd08503">
    <property type="entry name" value="PBP2_NikA_DppA_OppA_like_17"/>
    <property type="match status" value="1"/>
</dbReference>
<dbReference type="GO" id="GO:0015833">
    <property type="term" value="P:peptide transport"/>
    <property type="evidence" value="ECO:0007669"/>
    <property type="project" value="TreeGrafter"/>
</dbReference>
<accession>A0A0B3S4K9</accession>
<dbReference type="InterPro" id="IPR030678">
    <property type="entry name" value="Peptide/Ni-bd"/>
</dbReference>
<reference evidence="4 5" key="1">
    <citation type="submission" date="2014-10" db="EMBL/GenBank/DDBJ databases">
        <title>Genome sequence of Ponticoccus sp. strain UMTAT08 isolated from clonal culture of toxic dinoflagellate Alexandrium tamiyavanichii.</title>
        <authorList>
            <person name="Gan H.Y."/>
            <person name="Muhd D.-D."/>
            <person name="Mohd Noor M.E."/>
            <person name="Yeong Y.S."/>
            <person name="Usup G."/>
        </authorList>
    </citation>
    <scope>NUCLEOTIDE SEQUENCE [LARGE SCALE GENOMIC DNA]</scope>
    <source>
        <strain evidence="4 5">UMTAT08</strain>
    </source>
</reference>
<dbReference type="PATRIC" id="fig|1515334.3.peg.3819"/>
<dbReference type="PANTHER" id="PTHR30290">
    <property type="entry name" value="PERIPLASMIC BINDING COMPONENT OF ABC TRANSPORTER"/>
    <property type="match status" value="1"/>
</dbReference>
<dbReference type="RefSeq" id="WP_043144445.1">
    <property type="nucleotide sequence ID" value="NZ_AP022338.1"/>
</dbReference>
<evidence type="ECO:0000259" key="3">
    <source>
        <dbReference type="Pfam" id="PF00496"/>
    </source>
</evidence>
<dbReference type="InterPro" id="IPR000914">
    <property type="entry name" value="SBP_5_dom"/>
</dbReference>
<dbReference type="GO" id="GO:1904680">
    <property type="term" value="F:peptide transmembrane transporter activity"/>
    <property type="evidence" value="ECO:0007669"/>
    <property type="project" value="TreeGrafter"/>
</dbReference>
<evidence type="ECO:0000256" key="1">
    <source>
        <dbReference type="ARBA" id="ARBA00004418"/>
    </source>
</evidence>
<evidence type="ECO:0000256" key="2">
    <source>
        <dbReference type="ARBA" id="ARBA00005695"/>
    </source>
</evidence>
<comment type="similarity">
    <text evidence="2">Belongs to the bacterial solute-binding protein 5 family.</text>
</comment>
<dbReference type="PIRSF" id="PIRSF002741">
    <property type="entry name" value="MppA"/>
    <property type="match status" value="1"/>
</dbReference>
<dbReference type="PROSITE" id="PS51318">
    <property type="entry name" value="TAT"/>
    <property type="match status" value="1"/>
</dbReference>
<proteinExistence type="inferred from homology"/>
<feature type="domain" description="Solute-binding protein family 5" evidence="3">
    <location>
        <begin position="85"/>
        <end position="426"/>
    </location>
</feature>
<evidence type="ECO:0000313" key="5">
    <source>
        <dbReference type="Proteomes" id="UP000030960"/>
    </source>
</evidence>
<dbReference type="AlphaFoldDB" id="A0A0B3S4K9"/>
<dbReference type="EMBL" id="JSUQ01000016">
    <property type="protein sequence ID" value="KHQ51631.1"/>
    <property type="molecule type" value="Genomic_DNA"/>
</dbReference>
<dbReference type="Gene3D" id="3.10.105.10">
    <property type="entry name" value="Dipeptide-binding Protein, Domain 3"/>
    <property type="match status" value="1"/>
</dbReference>
<organism evidence="4 5">
    <name type="scientific">Mameliella alba</name>
    <dbReference type="NCBI Taxonomy" id="561184"/>
    <lineage>
        <taxon>Bacteria</taxon>
        <taxon>Pseudomonadati</taxon>
        <taxon>Pseudomonadota</taxon>
        <taxon>Alphaproteobacteria</taxon>
        <taxon>Rhodobacterales</taxon>
        <taxon>Roseobacteraceae</taxon>
        <taxon>Mameliella</taxon>
    </lineage>
</organism>
<dbReference type="GeneID" id="66502657"/>
<evidence type="ECO:0000313" key="4">
    <source>
        <dbReference type="EMBL" id="KHQ51631.1"/>
    </source>
</evidence>
<dbReference type="Proteomes" id="UP000030960">
    <property type="component" value="Unassembled WGS sequence"/>
</dbReference>
<keyword evidence="5" id="KW-1185">Reference proteome</keyword>
<accession>A0A225PRR2</accession>
<gene>
    <name evidence="4" type="ORF">OA50_03793</name>
</gene>
<dbReference type="OrthoDB" id="9803988at2"/>
<dbReference type="InterPro" id="IPR006311">
    <property type="entry name" value="TAT_signal"/>
</dbReference>
<comment type="subcellular location">
    <subcellularLocation>
        <location evidence="1">Periplasm</location>
    </subcellularLocation>
</comment>
<sequence>MTTSIHRRTLLQSAAAVGTLGLLGLHGQPVQAQSTPKQGGTFRLAINDFDSGETLDPQVNESKFMQNLQYQIRNALIEVGPGGVLMPELATEWSSNDDSTVWTFKLREGVEFHNGQPFTAEDAVFSVNLHRGEKTISVVKALMAGVTDVKATGPHEMTITLEGPNSGFPAVLSMAATIVVPAGTTNFDEGIGTGGYILESYEPGVKARVTKNPNYWKEGRAHFDAVEILAIRDVNARTTALRTGEVDAMNAVDATTAQLIKAMPGIDLIQVQGKMHYCFSMNLSETPYQDPDVRLAMKLAIDREDMVNKILGGFGSVANDQPISSAYPNHNPTLPQHSYDPEQARALMKKAGVEGHKHVLHASETPFAGAVDAAQLFSRHAAAAGIDIEVSREPEDGYWSNIWGKTPFFASRWSGRANEDLMLTQAYSRASLGSWNATHWDNDAFNTALIAARGEKDEAKRKELYWECQRLIHEDGGMIAPIWADILDAKSSKVATGDQVASDWDMDGNRASERWWFAA</sequence>
<comment type="caution">
    <text evidence="4">The sequence shown here is derived from an EMBL/GenBank/DDBJ whole genome shotgun (WGS) entry which is preliminary data.</text>
</comment>
<dbReference type="Gene3D" id="3.40.190.10">
    <property type="entry name" value="Periplasmic binding protein-like II"/>
    <property type="match status" value="1"/>
</dbReference>
<dbReference type="SUPFAM" id="SSF53850">
    <property type="entry name" value="Periplasmic binding protein-like II"/>
    <property type="match status" value="1"/>
</dbReference>
<dbReference type="GO" id="GO:0043190">
    <property type="term" value="C:ATP-binding cassette (ABC) transporter complex"/>
    <property type="evidence" value="ECO:0007669"/>
    <property type="project" value="InterPro"/>
</dbReference>
<name>A0A0B3S4K9_9RHOB</name>